<comment type="caution">
    <text evidence="4">The sequence shown here is derived from an EMBL/GenBank/DDBJ whole genome shotgun (WGS) entry which is preliminary data.</text>
</comment>
<dbReference type="PANTHER" id="PTHR11346">
    <property type="entry name" value="GALECTIN"/>
    <property type="match status" value="1"/>
</dbReference>
<evidence type="ECO:0000256" key="2">
    <source>
        <dbReference type="RuleBase" id="RU102079"/>
    </source>
</evidence>
<evidence type="ECO:0000256" key="1">
    <source>
        <dbReference type="ARBA" id="ARBA00022734"/>
    </source>
</evidence>
<sequence>MHRRKGESLDLGDGNGIGRFNLTEGFHPGGSIIVSGTLKSNAKGFITNLEESSSKYYLHINADIDTKELVFSHKDDNKWASKFGFNDTTTNLTSLCPGGNFDLTIISLETGYKIQMNKTLCYFFNYRFNTLNIRNIRFAGNTCLYRLLMNHIIYDHLIM</sequence>
<dbReference type="PANTHER" id="PTHR11346:SF147">
    <property type="entry name" value="GALECTIN"/>
    <property type="match status" value="1"/>
</dbReference>
<evidence type="ECO:0000259" key="3">
    <source>
        <dbReference type="PROSITE" id="PS51304"/>
    </source>
</evidence>
<reference evidence="4 5" key="1">
    <citation type="submission" date="2024-05" db="EMBL/GenBank/DDBJ databases">
        <authorList>
            <person name="Wallberg A."/>
        </authorList>
    </citation>
    <scope>NUCLEOTIDE SEQUENCE [LARGE SCALE GENOMIC DNA]</scope>
</reference>
<evidence type="ECO:0000313" key="4">
    <source>
        <dbReference type="EMBL" id="CAL4073698.1"/>
    </source>
</evidence>
<dbReference type="InterPro" id="IPR013320">
    <property type="entry name" value="ConA-like_dom_sf"/>
</dbReference>
<dbReference type="InterPro" id="IPR001079">
    <property type="entry name" value="Galectin_CRD"/>
</dbReference>
<dbReference type="AlphaFoldDB" id="A0AAV2Q6M3"/>
<dbReference type="InterPro" id="IPR044156">
    <property type="entry name" value="Galectin-like"/>
</dbReference>
<keyword evidence="1 2" id="KW-0430">Lectin</keyword>
<dbReference type="SMART" id="SM00908">
    <property type="entry name" value="Gal-bind_lectin"/>
    <property type="match status" value="1"/>
</dbReference>
<dbReference type="Gene3D" id="2.60.120.200">
    <property type="match status" value="1"/>
</dbReference>
<organism evidence="4 5">
    <name type="scientific">Meganyctiphanes norvegica</name>
    <name type="common">Northern krill</name>
    <name type="synonym">Thysanopoda norvegica</name>
    <dbReference type="NCBI Taxonomy" id="48144"/>
    <lineage>
        <taxon>Eukaryota</taxon>
        <taxon>Metazoa</taxon>
        <taxon>Ecdysozoa</taxon>
        <taxon>Arthropoda</taxon>
        <taxon>Crustacea</taxon>
        <taxon>Multicrustacea</taxon>
        <taxon>Malacostraca</taxon>
        <taxon>Eumalacostraca</taxon>
        <taxon>Eucarida</taxon>
        <taxon>Euphausiacea</taxon>
        <taxon>Euphausiidae</taxon>
        <taxon>Meganyctiphanes</taxon>
    </lineage>
</organism>
<dbReference type="SUPFAM" id="SSF49899">
    <property type="entry name" value="Concanavalin A-like lectins/glucanases"/>
    <property type="match status" value="1"/>
</dbReference>
<evidence type="ECO:0000313" key="5">
    <source>
        <dbReference type="Proteomes" id="UP001497623"/>
    </source>
</evidence>
<dbReference type="GO" id="GO:0030246">
    <property type="term" value="F:carbohydrate binding"/>
    <property type="evidence" value="ECO:0007669"/>
    <property type="project" value="UniProtKB-UniRule"/>
</dbReference>
<dbReference type="SMART" id="SM00276">
    <property type="entry name" value="GLECT"/>
    <property type="match status" value="1"/>
</dbReference>
<dbReference type="EMBL" id="CAXKWB010004403">
    <property type="protein sequence ID" value="CAL4073698.1"/>
    <property type="molecule type" value="Genomic_DNA"/>
</dbReference>
<name>A0AAV2Q6M3_MEGNR</name>
<dbReference type="Pfam" id="PF00337">
    <property type="entry name" value="Gal-bind_lectin"/>
    <property type="match status" value="1"/>
</dbReference>
<gene>
    <name evidence="4" type="ORF">MNOR_LOCUS9200</name>
</gene>
<accession>A0AAV2Q6M3</accession>
<dbReference type="Proteomes" id="UP001497623">
    <property type="component" value="Unassembled WGS sequence"/>
</dbReference>
<protein>
    <recommendedName>
        <fullName evidence="2">Galectin</fullName>
    </recommendedName>
</protein>
<keyword evidence="5" id="KW-1185">Reference proteome</keyword>
<proteinExistence type="predicted"/>
<dbReference type="PROSITE" id="PS51304">
    <property type="entry name" value="GALECTIN"/>
    <property type="match status" value="1"/>
</dbReference>
<feature type="domain" description="Galectin" evidence="3">
    <location>
        <begin position="18"/>
        <end position="150"/>
    </location>
</feature>